<gene>
    <name evidence="1" type="ORF">VMCG_04542</name>
</gene>
<evidence type="ECO:0000313" key="1">
    <source>
        <dbReference type="EMBL" id="ROW06094.1"/>
    </source>
</evidence>
<dbReference type="AlphaFoldDB" id="A0A423WRF8"/>
<reference evidence="1 2" key="1">
    <citation type="submission" date="2015-09" db="EMBL/GenBank/DDBJ databases">
        <title>Host preference determinants of Valsa canker pathogens revealed by comparative genomics.</title>
        <authorList>
            <person name="Yin Z."/>
            <person name="Huang L."/>
        </authorList>
    </citation>
    <scope>NUCLEOTIDE SEQUENCE [LARGE SCALE GENOMIC DNA]</scope>
    <source>
        <strain evidence="1 2">03-1</strain>
    </source>
</reference>
<evidence type="ECO:0000313" key="2">
    <source>
        <dbReference type="Proteomes" id="UP000283895"/>
    </source>
</evidence>
<name>A0A423WRF8_9PEZI</name>
<dbReference type="Proteomes" id="UP000283895">
    <property type="component" value="Unassembled WGS sequence"/>
</dbReference>
<accession>A0A423WRF8</accession>
<comment type="caution">
    <text evidence="1">The sequence shown here is derived from an EMBL/GenBank/DDBJ whole genome shotgun (WGS) entry which is preliminary data.</text>
</comment>
<proteinExistence type="predicted"/>
<keyword evidence="2" id="KW-1185">Reference proteome</keyword>
<protein>
    <submittedName>
        <fullName evidence="1">Uncharacterized protein</fullName>
    </submittedName>
</protein>
<dbReference type="EMBL" id="LKEA01000011">
    <property type="protein sequence ID" value="ROW06094.1"/>
    <property type="molecule type" value="Genomic_DNA"/>
</dbReference>
<sequence>MAGGAEEPSRVGLHAKRGLEPVDAVVYYSLDPIRLGCLRLEGSQCTGNAFWTRRHIIRVQLPSWPSSPPPVLIDEVSVSVWVMERVQERDTPVTEILPKHPGGLWTLPYW</sequence>
<organism evidence="1 2">
    <name type="scientific">Cytospora schulzeri</name>
    <dbReference type="NCBI Taxonomy" id="448051"/>
    <lineage>
        <taxon>Eukaryota</taxon>
        <taxon>Fungi</taxon>
        <taxon>Dikarya</taxon>
        <taxon>Ascomycota</taxon>
        <taxon>Pezizomycotina</taxon>
        <taxon>Sordariomycetes</taxon>
        <taxon>Sordariomycetidae</taxon>
        <taxon>Diaporthales</taxon>
        <taxon>Cytosporaceae</taxon>
        <taxon>Cytospora</taxon>
    </lineage>
</organism>